<feature type="region of interest" description="Disordered" evidence="1">
    <location>
        <begin position="1"/>
        <end position="32"/>
    </location>
</feature>
<dbReference type="InterPro" id="IPR036047">
    <property type="entry name" value="F-box-like_dom_sf"/>
</dbReference>
<dbReference type="InParanoid" id="A0A1E7F0J8"/>
<proteinExistence type="predicted"/>
<name>A0A1E7F0J8_9STRA</name>
<sequence length="321" mass="37576">MRRANTNNKNNNNRTRKRPPPPFLPPPSIIGDDIIAGRTRRQKRAIASKWDLQTPIIIEIISWLDQESLMNMNVVSKQLYDIITTNEPGNKNEIHPIFETKNKLQRYQIMRFKDISKFKCDKKIGMVKNIQMNGITSLYLSTSSKSSTIGASLAFDLPDILPKLQELDLDNIADCFILKHFSRKCPLLEKVTSYSNRNHYHACGFEMQASKNLKEIYMNNSIFSVWVNNRKISDLNNDPDIFMFHNCCKALERVSIRYMNWKFYFPNDFDDNKVQKLILIQNILIKFVLNAPPTLHWFRSDLTPDNMTMLRMERPGIELLR</sequence>
<protein>
    <recommendedName>
        <fullName evidence="4">F-box domain-containing protein</fullName>
    </recommendedName>
</protein>
<dbReference type="OrthoDB" id="44643at2759"/>
<dbReference type="EMBL" id="KV784366">
    <property type="protein sequence ID" value="OEU11657.1"/>
    <property type="molecule type" value="Genomic_DNA"/>
</dbReference>
<dbReference type="Proteomes" id="UP000095751">
    <property type="component" value="Unassembled WGS sequence"/>
</dbReference>
<organism evidence="2 3">
    <name type="scientific">Fragilariopsis cylindrus CCMP1102</name>
    <dbReference type="NCBI Taxonomy" id="635003"/>
    <lineage>
        <taxon>Eukaryota</taxon>
        <taxon>Sar</taxon>
        <taxon>Stramenopiles</taxon>
        <taxon>Ochrophyta</taxon>
        <taxon>Bacillariophyta</taxon>
        <taxon>Bacillariophyceae</taxon>
        <taxon>Bacillariophycidae</taxon>
        <taxon>Bacillariales</taxon>
        <taxon>Bacillariaceae</taxon>
        <taxon>Fragilariopsis</taxon>
    </lineage>
</organism>
<evidence type="ECO:0000313" key="2">
    <source>
        <dbReference type="EMBL" id="OEU11657.1"/>
    </source>
</evidence>
<evidence type="ECO:0000256" key="1">
    <source>
        <dbReference type="SAM" id="MobiDB-lite"/>
    </source>
</evidence>
<evidence type="ECO:0008006" key="4">
    <source>
        <dbReference type="Google" id="ProtNLM"/>
    </source>
</evidence>
<reference evidence="2 3" key="1">
    <citation type="submission" date="2016-09" db="EMBL/GenBank/DDBJ databases">
        <title>Extensive genetic diversity and differential bi-allelic expression allows diatom success in the polar Southern Ocean.</title>
        <authorList>
            <consortium name="DOE Joint Genome Institute"/>
            <person name="Mock T."/>
            <person name="Otillar R.P."/>
            <person name="Strauss J."/>
            <person name="Dupont C."/>
            <person name="Frickenhaus S."/>
            <person name="Maumus F."/>
            <person name="Mcmullan M."/>
            <person name="Sanges R."/>
            <person name="Schmutz J."/>
            <person name="Toseland A."/>
            <person name="Valas R."/>
            <person name="Veluchamy A."/>
            <person name="Ward B.J."/>
            <person name="Allen A."/>
            <person name="Barry K."/>
            <person name="Falciatore A."/>
            <person name="Ferrante M."/>
            <person name="Fortunato A.E."/>
            <person name="Gloeckner G."/>
            <person name="Gruber A."/>
            <person name="Hipkin R."/>
            <person name="Janech M."/>
            <person name="Kroth P."/>
            <person name="Leese F."/>
            <person name="Lindquist E."/>
            <person name="Lyon B.R."/>
            <person name="Martin J."/>
            <person name="Mayer C."/>
            <person name="Parker M."/>
            <person name="Quesneville H."/>
            <person name="Raymond J."/>
            <person name="Uhlig C."/>
            <person name="Valentin K.U."/>
            <person name="Worden A.Z."/>
            <person name="Armbrust E.V."/>
            <person name="Bowler C."/>
            <person name="Green B."/>
            <person name="Moulton V."/>
            <person name="Van Oosterhout C."/>
            <person name="Grigoriev I."/>
        </authorList>
    </citation>
    <scope>NUCLEOTIDE SEQUENCE [LARGE SCALE GENOMIC DNA]</scope>
    <source>
        <strain evidence="2 3">CCMP1102</strain>
    </source>
</reference>
<dbReference type="SUPFAM" id="SSF81383">
    <property type="entry name" value="F-box domain"/>
    <property type="match status" value="1"/>
</dbReference>
<dbReference type="KEGG" id="fcy:FRACYDRAFT_244775"/>
<gene>
    <name evidence="2" type="ORF">FRACYDRAFT_244775</name>
</gene>
<keyword evidence="3" id="KW-1185">Reference proteome</keyword>
<evidence type="ECO:0000313" key="3">
    <source>
        <dbReference type="Proteomes" id="UP000095751"/>
    </source>
</evidence>
<dbReference type="AlphaFoldDB" id="A0A1E7F0J8"/>
<feature type="compositionally biased region" description="Low complexity" evidence="1">
    <location>
        <begin position="1"/>
        <end position="13"/>
    </location>
</feature>
<accession>A0A1E7F0J8</accession>